<accession>A0A4R0YH66</accession>
<protein>
    <submittedName>
        <fullName evidence="1">YkgJ family cysteine cluster protein</fullName>
    </submittedName>
</protein>
<dbReference type="RefSeq" id="WP_131413077.1">
    <property type="nucleotide sequence ID" value="NZ_SJTG01000006.1"/>
</dbReference>
<keyword evidence="2" id="KW-1185">Reference proteome</keyword>
<sequence>MNNSPDPYAESVDPSVHCDDCEAVCCRLTVVLMPDDHVPEWLIDRTTHGMETLAKGEDGWCAAVDPNTFRCTIYEQRPAICRKFTMGSPGCREERAHWFGTTPFPTPIVLTCNDADAVTEAPGLKPATRG</sequence>
<comment type="caution">
    <text evidence="1">The sequence shown here is derived from an EMBL/GenBank/DDBJ whole genome shotgun (WGS) entry which is preliminary data.</text>
</comment>
<dbReference type="EMBL" id="SJTG01000006">
    <property type="protein sequence ID" value="TCI06396.1"/>
    <property type="molecule type" value="Genomic_DNA"/>
</dbReference>
<evidence type="ECO:0000313" key="1">
    <source>
        <dbReference type="EMBL" id="TCI06396.1"/>
    </source>
</evidence>
<reference evidence="1 2" key="1">
    <citation type="submission" date="2019-02" db="EMBL/GenBank/DDBJ databases">
        <title>Dyella amyloliquefaciens sp. nov., isolated from forest soil.</title>
        <authorList>
            <person name="Gao Z.-H."/>
            <person name="Qiu L.-H."/>
        </authorList>
    </citation>
    <scope>NUCLEOTIDE SEQUENCE [LARGE SCALE GENOMIC DNA]</scope>
    <source>
        <strain evidence="1 2">KACC 12747</strain>
    </source>
</reference>
<name>A0A4R0YH66_9GAMM</name>
<evidence type="ECO:0000313" key="2">
    <source>
        <dbReference type="Proteomes" id="UP000291822"/>
    </source>
</evidence>
<dbReference type="Pfam" id="PF03692">
    <property type="entry name" value="CxxCxxCC"/>
    <property type="match status" value="1"/>
</dbReference>
<dbReference type="Proteomes" id="UP000291822">
    <property type="component" value="Unassembled WGS sequence"/>
</dbReference>
<gene>
    <name evidence="1" type="ORF">EZM97_33460</name>
</gene>
<proteinExistence type="predicted"/>
<dbReference type="InterPro" id="IPR005358">
    <property type="entry name" value="Puta_zinc/iron-chelating_dom"/>
</dbReference>
<dbReference type="AlphaFoldDB" id="A0A4R0YH66"/>
<organism evidence="1 2">
    <name type="scientific">Dyella soli</name>
    <dbReference type="NCBI Taxonomy" id="522319"/>
    <lineage>
        <taxon>Bacteria</taxon>
        <taxon>Pseudomonadati</taxon>
        <taxon>Pseudomonadota</taxon>
        <taxon>Gammaproteobacteria</taxon>
        <taxon>Lysobacterales</taxon>
        <taxon>Rhodanobacteraceae</taxon>
        <taxon>Dyella</taxon>
    </lineage>
</organism>